<evidence type="ECO:0008006" key="4">
    <source>
        <dbReference type="Google" id="ProtNLM"/>
    </source>
</evidence>
<accession>A0ABR5BLT4</accession>
<keyword evidence="3" id="KW-1185">Reference proteome</keyword>
<proteinExistence type="predicted"/>
<dbReference type="EMBL" id="KN848786">
    <property type="protein sequence ID" value="KIR76597.1"/>
    <property type="molecule type" value="Genomic_DNA"/>
</dbReference>
<keyword evidence="1" id="KW-0175">Coiled coil</keyword>
<evidence type="ECO:0000313" key="3">
    <source>
        <dbReference type="Proteomes" id="UP000054272"/>
    </source>
</evidence>
<reference evidence="2 3" key="1">
    <citation type="submission" date="2015-01" db="EMBL/GenBank/DDBJ databases">
        <title>The Genome Sequence of Cryptococcus gattii EJB2.</title>
        <authorList>
            <consortium name="The Broad Institute Genomics Platform"/>
            <person name="Cuomo C."/>
            <person name="Litvintseva A."/>
            <person name="Chen Y."/>
            <person name="Heitman J."/>
            <person name="Sun S."/>
            <person name="Springer D."/>
            <person name="Dromer F."/>
            <person name="Young S."/>
            <person name="Zeng Q."/>
            <person name="Gargeya S."/>
            <person name="Abouelleil A."/>
            <person name="Alvarado L."/>
            <person name="Chapman S.B."/>
            <person name="Gainer-Dewar J."/>
            <person name="Goldberg J."/>
            <person name="Griggs A."/>
            <person name="Gujja S."/>
            <person name="Hansen M."/>
            <person name="Howarth C."/>
            <person name="Imamovic A."/>
            <person name="Larimer J."/>
            <person name="Murphy C."/>
            <person name="Naylor J."/>
            <person name="Pearson M."/>
            <person name="Priest M."/>
            <person name="Roberts A."/>
            <person name="Saif S."/>
            <person name="Shea T."/>
            <person name="Sykes S."/>
            <person name="Wortman J."/>
            <person name="Nusbaum C."/>
            <person name="Birren B."/>
        </authorList>
    </citation>
    <scope>NUCLEOTIDE SEQUENCE [LARGE SCALE GENOMIC DNA]</scope>
    <source>
        <strain evidence="2 3">EJB2</strain>
    </source>
</reference>
<gene>
    <name evidence="2" type="ORF">I306_06382</name>
</gene>
<name>A0ABR5BLT4_9TREE</name>
<evidence type="ECO:0000313" key="2">
    <source>
        <dbReference type="EMBL" id="KIR76597.1"/>
    </source>
</evidence>
<organism evidence="2 3">
    <name type="scientific">Cryptococcus gattii EJB2</name>
    <dbReference type="NCBI Taxonomy" id="1296103"/>
    <lineage>
        <taxon>Eukaryota</taxon>
        <taxon>Fungi</taxon>
        <taxon>Dikarya</taxon>
        <taxon>Basidiomycota</taxon>
        <taxon>Agaricomycotina</taxon>
        <taxon>Tremellomycetes</taxon>
        <taxon>Tremellales</taxon>
        <taxon>Cryptococcaceae</taxon>
        <taxon>Cryptococcus</taxon>
        <taxon>Cryptococcus gattii species complex</taxon>
    </lineage>
</organism>
<dbReference type="Proteomes" id="UP000054272">
    <property type="component" value="Unassembled WGS sequence"/>
</dbReference>
<feature type="coiled-coil region" evidence="1">
    <location>
        <begin position="72"/>
        <end position="99"/>
    </location>
</feature>
<protein>
    <recommendedName>
        <fullName evidence="4">Outer kinetochore protein SPC19</fullName>
    </recommendedName>
</protein>
<sequence>MSGIRPKRLSIASSLVKRSSMMMIGESGGGGSGDEHVGLKRKDDGLNKTVAALRSRVLELENSIDHCTNPEVEKLTKEVSTLEDLLEETQRDNEAKHAENERQKQYVKDLENLLTELAGPLWHLSSKRAASKLHHRSSSTLNLAALGMTLPKTGLQAVKEVGEGGNNTPTGALQRLCGNSSTDLKGIEQDTRKAKKKLVGMVLVKTPNPHNDLALVEERTSSGTALKSCNIDYEKLNQVLDILSTFDPRKLSVFNAGPCTEPQQCDERAERMRRQERAMLQRMFDEQEKRLSEREARLKSMVEMVRAEESKYDRRTG</sequence>
<evidence type="ECO:0000256" key="1">
    <source>
        <dbReference type="SAM" id="Coils"/>
    </source>
</evidence>